<reference evidence="4 5" key="1">
    <citation type="submission" date="2024-10" db="EMBL/GenBank/DDBJ databases">
        <authorList>
            <person name="Kim D."/>
        </authorList>
    </citation>
    <scope>NUCLEOTIDE SEQUENCE [LARGE SCALE GENOMIC DNA]</scope>
    <source>
        <strain evidence="4">Taebaek</strain>
    </source>
</reference>
<dbReference type="Pfam" id="PF00134">
    <property type="entry name" value="Cyclin_N"/>
    <property type="match status" value="1"/>
</dbReference>
<keyword evidence="5" id="KW-1185">Reference proteome</keyword>
<feature type="domain" description="Cyclin-like" evidence="3">
    <location>
        <begin position="143"/>
        <end position="240"/>
    </location>
</feature>
<organism evidence="4 5">
    <name type="scientific">Heterodera schachtii</name>
    <name type="common">Sugarbeet cyst nematode worm</name>
    <name type="synonym">Tylenchus schachtii</name>
    <dbReference type="NCBI Taxonomy" id="97005"/>
    <lineage>
        <taxon>Eukaryota</taxon>
        <taxon>Metazoa</taxon>
        <taxon>Ecdysozoa</taxon>
        <taxon>Nematoda</taxon>
        <taxon>Chromadorea</taxon>
        <taxon>Rhabditida</taxon>
        <taxon>Tylenchina</taxon>
        <taxon>Tylenchomorpha</taxon>
        <taxon>Tylenchoidea</taxon>
        <taxon>Heteroderidae</taxon>
        <taxon>Heteroderinae</taxon>
        <taxon>Heterodera</taxon>
    </lineage>
</organism>
<dbReference type="InterPro" id="IPR043198">
    <property type="entry name" value="Cyclin/Ssn8"/>
</dbReference>
<gene>
    <name evidence="4" type="ORF">niasHS_005693</name>
</gene>
<dbReference type="EMBL" id="JBICCN010000078">
    <property type="protein sequence ID" value="KAL3095934.1"/>
    <property type="molecule type" value="Genomic_DNA"/>
</dbReference>
<name>A0ABD2JZX8_HETSC</name>
<dbReference type="Gene3D" id="1.10.472.10">
    <property type="entry name" value="Cyclin-like"/>
    <property type="match status" value="2"/>
</dbReference>
<comment type="similarity">
    <text evidence="2">Belongs to the cyclin family.</text>
</comment>
<dbReference type="AlphaFoldDB" id="A0ABD2JZX8"/>
<protein>
    <recommendedName>
        <fullName evidence="3">Cyclin-like domain-containing protein</fullName>
    </recommendedName>
</protein>
<evidence type="ECO:0000313" key="4">
    <source>
        <dbReference type="EMBL" id="KAL3095934.1"/>
    </source>
</evidence>
<proteinExistence type="inferred from homology"/>
<evidence type="ECO:0000256" key="1">
    <source>
        <dbReference type="ARBA" id="ARBA00023127"/>
    </source>
</evidence>
<dbReference type="InterPro" id="IPR006671">
    <property type="entry name" value="Cyclin_N"/>
</dbReference>
<sequence length="258" mass="29961">MSVNTHWLWNPEDLECTPSIKAGISMEEENNFRREGVRVIKDIGKTMNLKACPTLATATVFFHRFYMFHTFDEHHLHMTALACIFLAGKVEETPKKCKDLLTVARELYPHHFTAKVTPDDLMLMERVLLQTIRFDLHVEHPYTFLVQYAKGFRMDKEYMSKIVTNAWTFVNDSLGTTLCLLWEPEVIAIALLYMSFKMERMEEQQIGRTFHFDASTEWWNLYVQNLTVPMMDDICHKVLDSIAPANGEDAPMANGTKN</sequence>
<dbReference type="InterPro" id="IPR036915">
    <property type="entry name" value="Cyclin-like_sf"/>
</dbReference>
<feature type="domain" description="Cyclin-like" evidence="3">
    <location>
        <begin position="38"/>
        <end position="130"/>
    </location>
</feature>
<accession>A0ABD2JZX8</accession>
<evidence type="ECO:0000256" key="2">
    <source>
        <dbReference type="RuleBase" id="RU000383"/>
    </source>
</evidence>
<dbReference type="SMART" id="SM00385">
    <property type="entry name" value="CYCLIN"/>
    <property type="match status" value="2"/>
</dbReference>
<evidence type="ECO:0000313" key="5">
    <source>
        <dbReference type="Proteomes" id="UP001620645"/>
    </source>
</evidence>
<keyword evidence="1 2" id="KW-0195">Cyclin</keyword>
<dbReference type="Proteomes" id="UP001620645">
    <property type="component" value="Unassembled WGS sequence"/>
</dbReference>
<dbReference type="SUPFAM" id="SSF47954">
    <property type="entry name" value="Cyclin-like"/>
    <property type="match status" value="2"/>
</dbReference>
<dbReference type="PANTHER" id="PTHR10026">
    <property type="entry name" value="CYCLIN"/>
    <property type="match status" value="1"/>
</dbReference>
<evidence type="ECO:0000259" key="3">
    <source>
        <dbReference type="SMART" id="SM00385"/>
    </source>
</evidence>
<comment type="caution">
    <text evidence="4">The sequence shown here is derived from an EMBL/GenBank/DDBJ whole genome shotgun (WGS) entry which is preliminary data.</text>
</comment>
<dbReference type="InterPro" id="IPR013763">
    <property type="entry name" value="Cyclin-like_dom"/>
</dbReference>